<protein>
    <submittedName>
        <fullName evidence="1">Uncharacterized protein</fullName>
    </submittedName>
</protein>
<sequence length="67" mass="7526">MFKEIPLKEMPVFIDLKGKQKELFPQFKAVAESQNTQLTGVIAEDQLQNGSFAVSCQKIRITILQTG</sequence>
<name>A0A941FKW3_9BACI</name>
<gene>
    <name evidence="1" type="ORF">KEH51_09575</name>
</gene>
<comment type="caution">
    <text evidence="1">The sequence shown here is derived from an EMBL/GenBank/DDBJ whole genome shotgun (WGS) entry which is preliminary data.</text>
</comment>
<evidence type="ECO:0000313" key="1">
    <source>
        <dbReference type="EMBL" id="MBR8644644.1"/>
    </source>
</evidence>
<organism evidence="1 2">
    <name type="scientific">Peribacillus frigoritolerans</name>
    <dbReference type="NCBI Taxonomy" id="450367"/>
    <lineage>
        <taxon>Bacteria</taxon>
        <taxon>Bacillati</taxon>
        <taxon>Bacillota</taxon>
        <taxon>Bacilli</taxon>
        <taxon>Bacillales</taxon>
        <taxon>Bacillaceae</taxon>
        <taxon>Peribacillus</taxon>
    </lineage>
</organism>
<accession>A0A941FKW3</accession>
<reference evidence="1" key="1">
    <citation type="submission" date="2021-04" db="EMBL/GenBank/DDBJ databases">
        <title>Whole genome sequencing of Enterococci isolates from hospitalized patients.</title>
        <authorList>
            <person name="Ogoti B.M."/>
            <person name="Onyambu F.G."/>
        </authorList>
    </citation>
    <scope>NUCLEOTIDE SEQUENCE</scope>
    <source>
        <strain evidence="1">242</strain>
    </source>
</reference>
<evidence type="ECO:0000313" key="2">
    <source>
        <dbReference type="Proteomes" id="UP000680045"/>
    </source>
</evidence>
<dbReference type="EMBL" id="JAGTPW010000013">
    <property type="protein sequence ID" value="MBR8644644.1"/>
    <property type="molecule type" value="Genomic_DNA"/>
</dbReference>
<dbReference type="AlphaFoldDB" id="A0A941FKW3"/>
<dbReference type="Proteomes" id="UP000680045">
    <property type="component" value="Unassembled WGS sequence"/>
</dbReference>
<proteinExistence type="predicted"/>